<evidence type="ECO:0000256" key="2">
    <source>
        <dbReference type="ARBA" id="ARBA00022763"/>
    </source>
</evidence>
<feature type="domain" description="Uracil-DNA glycosylase-like" evidence="5">
    <location>
        <begin position="135"/>
        <end position="288"/>
    </location>
</feature>
<organism evidence="6 7">
    <name type="scientific">Orchesella dallaii</name>
    <dbReference type="NCBI Taxonomy" id="48710"/>
    <lineage>
        <taxon>Eukaryota</taxon>
        <taxon>Metazoa</taxon>
        <taxon>Ecdysozoa</taxon>
        <taxon>Arthropoda</taxon>
        <taxon>Hexapoda</taxon>
        <taxon>Collembola</taxon>
        <taxon>Entomobryomorpha</taxon>
        <taxon>Entomobryoidea</taxon>
        <taxon>Orchesellidae</taxon>
        <taxon>Orchesellinae</taxon>
        <taxon>Orchesella</taxon>
    </lineage>
</organism>
<proteinExistence type="inferred from homology"/>
<reference evidence="6 7" key="1">
    <citation type="submission" date="2024-08" db="EMBL/GenBank/DDBJ databases">
        <authorList>
            <person name="Cucini C."/>
            <person name="Frati F."/>
        </authorList>
    </citation>
    <scope>NUCLEOTIDE SEQUENCE [LARGE SCALE GENOMIC DNA]</scope>
</reference>
<dbReference type="PANTHER" id="PTHR11264">
    <property type="entry name" value="URACIL-DNA GLYCOSYLASE"/>
    <property type="match status" value="1"/>
</dbReference>
<dbReference type="InterPro" id="IPR036895">
    <property type="entry name" value="Uracil-DNA_glycosylase-like_sf"/>
</dbReference>
<dbReference type="InterPro" id="IPR002043">
    <property type="entry name" value="UDG_fam1"/>
</dbReference>
<accession>A0ABP1QAC3</accession>
<keyword evidence="3" id="KW-0378">Hydrolase</keyword>
<sequence>MVHQFFNAAAACPAIVDEFLSKTKQSYGKTPLKFTGVFSIFFPQKGYHVNEDNLSSWLDAISNNFLFHDYHEIVHKYTLIQVTNLFLKLEMYPLEEANKRIFQFWLYLTKIYWKLVGMNYDGKDNIFGFMTGFPIYKTKAVIIGNRPPKDKSSTGYAFHGTICESTKQLLHLVKSEGAAMARPTGDNLFGFDAYDRYWQEVMKKCGLTGWIQQGVLLMNAHLTHHGGDSISFMWQIFTDFIVQYLNSQMSNLVFFLLGERAILKDQHIDKQRHFVLPLCHPACYCFNSIPKKDWIEGQPFHKANAYLSKNGVVPIEWCKVR</sequence>
<dbReference type="EMBL" id="CAXLJM020000025">
    <property type="protein sequence ID" value="CAL8092520.1"/>
    <property type="molecule type" value="Genomic_DNA"/>
</dbReference>
<dbReference type="Pfam" id="PF03167">
    <property type="entry name" value="UDG"/>
    <property type="match status" value="1"/>
</dbReference>
<dbReference type="SUPFAM" id="SSF52141">
    <property type="entry name" value="Uracil-DNA glycosylase-like"/>
    <property type="match status" value="1"/>
</dbReference>
<protein>
    <recommendedName>
        <fullName evidence="5">Uracil-DNA glycosylase-like domain-containing protein</fullName>
    </recommendedName>
</protein>
<evidence type="ECO:0000256" key="4">
    <source>
        <dbReference type="ARBA" id="ARBA00023204"/>
    </source>
</evidence>
<comment type="similarity">
    <text evidence="1">Belongs to the uracil-DNA glycosylase (UDG) superfamily. UNG family.</text>
</comment>
<evidence type="ECO:0000256" key="3">
    <source>
        <dbReference type="ARBA" id="ARBA00022801"/>
    </source>
</evidence>
<dbReference type="Gene3D" id="3.40.470.10">
    <property type="entry name" value="Uracil-DNA glycosylase-like domain"/>
    <property type="match status" value="1"/>
</dbReference>
<keyword evidence="2" id="KW-0227">DNA damage</keyword>
<evidence type="ECO:0000313" key="7">
    <source>
        <dbReference type="Proteomes" id="UP001642540"/>
    </source>
</evidence>
<keyword evidence="7" id="KW-1185">Reference proteome</keyword>
<name>A0ABP1QAC3_9HEXA</name>
<dbReference type="Proteomes" id="UP001642540">
    <property type="component" value="Unassembled WGS sequence"/>
</dbReference>
<comment type="caution">
    <text evidence="6">The sequence shown here is derived from an EMBL/GenBank/DDBJ whole genome shotgun (WGS) entry which is preliminary data.</text>
</comment>
<keyword evidence="4" id="KW-0234">DNA repair</keyword>
<dbReference type="PANTHER" id="PTHR11264:SF0">
    <property type="entry name" value="URACIL-DNA GLYCOSYLASE"/>
    <property type="match status" value="1"/>
</dbReference>
<gene>
    <name evidence="6" type="ORF">ODALV1_LOCUS8246</name>
</gene>
<evidence type="ECO:0000313" key="6">
    <source>
        <dbReference type="EMBL" id="CAL8092520.1"/>
    </source>
</evidence>
<evidence type="ECO:0000256" key="1">
    <source>
        <dbReference type="ARBA" id="ARBA00008184"/>
    </source>
</evidence>
<evidence type="ECO:0000259" key="5">
    <source>
        <dbReference type="Pfam" id="PF03167"/>
    </source>
</evidence>
<dbReference type="InterPro" id="IPR005122">
    <property type="entry name" value="Uracil-DNA_glycosylase-like"/>
</dbReference>